<accession>A0ABU9WCK7</accession>
<reference evidence="2 3" key="1">
    <citation type="submission" date="2024-05" db="EMBL/GenBank/DDBJ databases">
        <title>Burkholderia sp. Nov. a novel bacteria isolated from rhizosphere soil of Camellia sinensis.</title>
        <authorList>
            <person name="Dong Y."/>
        </authorList>
    </citation>
    <scope>NUCLEOTIDE SEQUENCE [LARGE SCALE GENOMIC DNA]</scope>
    <source>
        <strain evidence="2 3">GS2Y</strain>
    </source>
</reference>
<sequence>MPYEGPPERTGFWMTDEEAEQWHGSKKPGARRLDETRRDRRAQAPIPVGGGTIGAAYAEPAAVDVPLPAFTSPDLPKLRYWWACPSYCSPGDIRVLILEVVRLRRLVDK</sequence>
<dbReference type="RefSeq" id="WP_343491425.1">
    <property type="nucleotide sequence ID" value="NZ_JBCPYA010000002.1"/>
</dbReference>
<keyword evidence="3" id="KW-1185">Reference proteome</keyword>
<dbReference type="Proteomes" id="UP001466933">
    <property type="component" value="Unassembled WGS sequence"/>
</dbReference>
<organism evidence="2 3">
    <name type="scientific">Burkholderia theae</name>
    <dbReference type="NCBI Taxonomy" id="3143496"/>
    <lineage>
        <taxon>Bacteria</taxon>
        <taxon>Pseudomonadati</taxon>
        <taxon>Pseudomonadota</taxon>
        <taxon>Betaproteobacteria</taxon>
        <taxon>Burkholderiales</taxon>
        <taxon>Burkholderiaceae</taxon>
        <taxon>Burkholderia</taxon>
    </lineage>
</organism>
<comment type="caution">
    <text evidence="2">The sequence shown here is derived from an EMBL/GenBank/DDBJ whole genome shotgun (WGS) entry which is preliminary data.</text>
</comment>
<dbReference type="EMBL" id="JBCPYA010000002">
    <property type="protein sequence ID" value="MEN2469773.1"/>
    <property type="molecule type" value="Genomic_DNA"/>
</dbReference>
<evidence type="ECO:0000256" key="1">
    <source>
        <dbReference type="SAM" id="MobiDB-lite"/>
    </source>
</evidence>
<protein>
    <submittedName>
        <fullName evidence="2">Uncharacterized protein</fullName>
    </submittedName>
</protein>
<gene>
    <name evidence="2" type="ORF">VOI36_07675</name>
</gene>
<evidence type="ECO:0000313" key="2">
    <source>
        <dbReference type="EMBL" id="MEN2469773.1"/>
    </source>
</evidence>
<name>A0ABU9WCK7_9BURK</name>
<proteinExistence type="predicted"/>
<feature type="compositionally biased region" description="Basic and acidic residues" evidence="1">
    <location>
        <begin position="31"/>
        <end position="42"/>
    </location>
</feature>
<evidence type="ECO:0000313" key="3">
    <source>
        <dbReference type="Proteomes" id="UP001466933"/>
    </source>
</evidence>
<feature type="region of interest" description="Disordered" evidence="1">
    <location>
        <begin position="1"/>
        <end position="49"/>
    </location>
</feature>